<keyword evidence="5" id="KW-0963">Cytoplasm</keyword>
<dbReference type="PANTHER" id="PTHR11097:SF14">
    <property type="entry name" value="EXOSOME COMPLEX COMPONENT RRP45"/>
    <property type="match status" value="1"/>
</dbReference>
<dbReference type="GO" id="GO:0000467">
    <property type="term" value="P:exonucleolytic trimming to generate mature 3'-end of 5.8S rRNA from tricistronic rRNA transcript (SSU-rRNA, 5.8S rRNA, LSU-rRNA)"/>
    <property type="evidence" value="ECO:0007669"/>
    <property type="project" value="TreeGrafter"/>
</dbReference>
<feature type="domain" description="Exoribonuclease phosphorolytic" evidence="10">
    <location>
        <begin position="31"/>
        <end position="163"/>
    </location>
</feature>
<dbReference type="GO" id="GO:0000177">
    <property type="term" value="C:cytoplasmic exosome (RNase complex)"/>
    <property type="evidence" value="ECO:0007669"/>
    <property type="project" value="TreeGrafter"/>
</dbReference>
<keyword evidence="6" id="KW-0694">RNA-binding</keyword>
<dbReference type="GO" id="GO:0034473">
    <property type="term" value="P:U1 snRNA 3'-end processing"/>
    <property type="evidence" value="ECO:0007669"/>
    <property type="project" value="TreeGrafter"/>
</dbReference>
<dbReference type="InterPro" id="IPR001247">
    <property type="entry name" value="ExoRNase_PH_dom1"/>
</dbReference>
<evidence type="ECO:0000256" key="7">
    <source>
        <dbReference type="ARBA" id="ARBA00023242"/>
    </source>
</evidence>
<dbReference type="Pfam" id="PF01138">
    <property type="entry name" value="RNase_PH"/>
    <property type="match status" value="1"/>
</dbReference>
<sequence>MRDEPLSNCERDFILSAFAENVRLDGRKCDEFRDLKVVVGAEFGTSLVMAGSTKVSAQVTCNIVEPKSARGNMGAVEVHVDMSPMGSPTHEDGRLGPKGIELTRVLELLCRDCGAVDLEALCLTAYKKVWQIRVDVHILQADGALIDCASVAAITALAHFRRPDVTVLVDSILVHGSDKKAPIPLTVYHMPICVSFGIAPDGEQVVIDPTEREAMCLKGAFVVAANKRHEVCALHQTGNLLLNEQLIVRCVDMAIQRAIDVTELISTVLTDDNNKRLKGSGAVGFAGLISLDMLTSHRFEPNELIAPTIDSSAINVEPQLERVTITEKGIVHIGEGGTPFLAEMGPGEHELIEQVEDIAAVHVEQTSLQPQKETVNSAQELLDSIEEELAMLLPEGSLQSLERTPHGGNTDPHDAPVELSAAIRKKKKKTS</sequence>
<dbReference type="GO" id="GO:0000176">
    <property type="term" value="C:nuclear exosome (RNase complex)"/>
    <property type="evidence" value="ECO:0007669"/>
    <property type="project" value="TreeGrafter"/>
</dbReference>
<dbReference type="Pfam" id="PF03725">
    <property type="entry name" value="RNase_PH_C"/>
    <property type="match status" value="1"/>
</dbReference>
<evidence type="ECO:0000256" key="1">
    <source>
        <dbReference type="ARBA" id="ARBA00004123"/>
    </source>
</evidence>
<dbReference type="InterPro" id="IPR033100">
    <property type="entry name" value="Rrp45"/>
</dbReference>
<reference evidence="13" key="1">
    <citation type="submission" date="2017-02" db="UniProtKB">
        <authorList>
            <consortium name="WormBaseParasite"/>
        </authorList>
    </citation>
    <scope>IDENTIFICATION</scope>
</reference>
<evidence type="ECO:0000256" key="6">
    <source>
        <dbReference type="ARBA" id="ARBA00022884"/>
    </source>
</evidence>
<dbReference type="WBParaSite" id="ALUE_0000782401-mRNA-1">
    <property type="protein sequence ID" value="ALUE_0000782401-mRNA-1"/>
    <property type="gene ID" value="ALUE_0000782401"/>
</dbReference>
<dbReference type="Proteomes" id="UP000036681">
    <property type="component" value="Unplaced"/>
</dbReference>
<keyword evidence="7" id="KW-0539">Nucleus</keyword>
<dbReference type="CDD" id="cd11368">
    <property type="entry name" value="RNase_PH_RRP45"/>
    <property type="match status" value="1"/>
</dbReference>
<dbReference type="GO" id="GO:0016075">
    <property type="term" value="P:rRNA catabolic process"/>
    <property type="evidence" value="ECO:0007669"/>
    <property type="project" value="TreeGrafter"/>
</dbReference>
<dbReference type="FunFam" id="3.30.230.70:FF:000040">
    <property type="entry name" value="EXOSome (Multiexonuclease complex) component"/>
    <property type="match status" value="1"/>
</dbReference>
<feature type="region of interest" description="Disordered" evidence="9">
    <location>
        <begin position="396"/>
        <end position="431"/>
    </location>
</feature>
<evidence type="ECO:0000256" key="5">
    <source>
        <dbReference type="ARBA" id="ARBA00022490"/>
    </source>
</evidence>
<organism evidence="12 13">
    <name type="scientific">Ascaris lumbricoides</name>
    <name type="common">Giant roundworm</name>
    <dbReference type="NCBI Taxonomy" id="6252"/>
    <lineage>
        <taxon>Eukaryota</taxon>
        <taxon>Metazoa</taxon>
        <taxon>Ecdysozoa</taxon>
        <taxon>Nematoda</taxon>
        <taxon>Chromadorea</taxon>
        <taxon>Rhabditida</taxon>
        <taxon>Spirurina</taxon>
        <taxon>Ascaridomorpha</taxon>
        <taxon>Ascaridoidea</taxon>
        <taxon>Ascarididae</taxon>
        <taxon>Ascaris</taxon>
    </lineage>
</organism>
<dbReference type="InterPro" id="IPR036345">
    <property type="entry name" value="ExoRNase_PH_dom2_sf"/>
</dbReference>
<dbReference type="InterPro" id="IPR050590">
    <property type="entry name" value="Exosome_comp_Rrp42_subfam"/>
</dbReference>
<dbReference type="GO" id="GO:0071028">
    <property type="term" value="P:nuclear mRNA surveillance"/>
    <property type="evidence" value="ECO:0007669"/>
    <property type="project" value="TreeGrafter"/>
</dbReference>
<dbReference type="PANTHER" id="PTHR11097">
    <property type="entry name" value="EXOSOME COMPLEX EXONUCLEASE RIBOSOMAL RNA PROCESSING PROTEIN"/>
    <property type="match status" value="1"/>
</dbReference>
<dbReference type="GO" id="GO:0071038">
    <property type="term" value="P:TRAMP-dependent tRNA surveillance pathway"/>
    <property type="evidence" value="ECO:0007669"/>
    <property type="project" value="TreeGrafter"/>
</dbReference>
<dbReference type="AlphaFoldDB" id="A0A0M3HX40"/>
<protein>
    <recommendedName>
        <fullName evidence="4">Exosome complex component RRP45</fullName>
    </recommendedName>
    <alternativeName>
        <fullName evidence="8">Exosome component 9</fullName>
    </alternativeName>
</protein>
<evidence type="ECO:0000256" key="3">
    <source>
        <dbReference type="ARBA" id="ARBA00006678"/>
    </source>
</evidence>
<dbReference type="InterPro" id="IPR020568">
    <property type="entry name" value="Ribosomal_Su5_D2-typ_SF"/>
</dbReference>
<dbReference type="Gene3D" id="3.30.230.70">
    <property type="entry name" value="GHMP Kinase, N-terminal domain"/>
    <property type="match status" value="1"/>
</dbReference>
<evidence type="ECO:0000256" key="2">
    <source>
        <dbReference type="ARBA" id="ARBA00004496"/>
    </source>
</evidence>
<comment type="similarity">
    <text evidence="3">Belongs to the RNase PH family.</text>
</comment>
<dbReference type="GO" id="GO:0071035">
    <property type="term" value="P:nuclear polyadenylation-dependent rRNA catabolic process"/>
    <property type="evidence" value="ECO:0007669"/>
    <property type="project" value="TreeGrafter"/>
</dbReference>
<evidence type="ECO:0000259" key="10">
    <source>
        <dbReference type="Pfam" id="PF01138"/>
    </source>
</evidence>
<dbReference type="InterPro" id="IPR027408">
    <property type="entry name" value="PNPase/RNase_PH_dom_sf"/>
</dbReference>
<name>A0A0M3HX40_ASCLU</name>
<comment type="subcellular location">
    <subcellularLocation>
        <location evidence="2">Cytoplasm</location>
    </subcellularLocation>
    <subcellularLocation>
        <location evidence="1">Nucleus</location>
    </subcellularLocation>
</comment>
<accession>A0A0M3HX40</accession>
<dbReference type="SUPFAM" id="SSF54211">
    <property type="entry name" value="Ribosomal protein S5 domain 2-like"/>
    <property type="match status" value="1"/>
</dbReference>
<proteinExistence type="inferred from homology"/>
<dbReference type="GO" id="GO:0034476">
    <property type="term" value="P:U5 snRNA 3'-end processing"/>
    <property type="evidence" value="ECO:0007669"/>
    <property type="project" value="TreeGrafter"/>
</dbReference>
<evidence type="ECO:0000259" key="11">
    <source>
        <dbReference type="Pfam" id="PF03725"/>
    </source>
</evidence>
<evidence type="ECO:0000256" key="9">
    <source>
        <dbReference type="SAM" id="MobiDB-lite"/>
    </source>
</evidence>
<evidence type="ECO:0000313" key="13">
    <source>
        <dbReference type="WBParaSite" id="ALUE_0000782401-mRNA-1"/>
    </source>
</evidence>
<dbReference type="InterPro" id="IPR015847">
    <property type="entry name" value="ExoRNase_PH_dom2"/>
</dbReference>
<evidence type="ECO:0000256" key="4">
    <source>
        <dbReference type="ARBA" id="ARBA00019572"/>
    </source>
</evidence>
<evidence type="ECO:0000313" key="12">
    <source>
        <dbReference type="Proteomes" id="UP000036681"/>
    </source>
</evidence>
<dbReference type="GO" id="GO:0035925">
    <property type="term" value="F:mRNA 3'-UTR AU-rich region binding"/>
    <property type="evidence" value="ECO:0007669"/>
    <property type="project" value="TreeGrafter"/>
</dbReference>
<dbReference type="GO" id="GO:0034475">
    <property type="term" value="P:U4 snRNA 3'-end processing"/>
    <property type="evidence" value="ECO:0007669"/>
    <property type="project" value="TreeGrafter"/>
</dbReference>
<dbReference type="SUPFAM" id="SSF55666">
    <property type="entry name" value="Ribonuclease PH domain 2-like"/>
    <property type="match status" value="1"/>
</dbReference>
<evidence type="ECO:0000256" key="8">
    <source>
        <dbReference type="ARBA" id="ARBA00032660"/>
    </source>
</evidence>
<keyword evidence="12" id="KW-1185">Reference proteome</keyword>
<feature type="domain" description="Exoribonuclease phosphorolytic" evidence="11">
    <location>
        <begin position="189"/>
        <end position="256"/>
    </location>
</feature>